<dbReference type="RefSeq" id="WP_154620883.1">
    <property type="nucleotide sequence ID" value="NZ_JBQHVT010000009.1"/>
</dbReference>
<comment type="caution">
    <text evidence="1">The sequence shown here is derived from an EMBL/GenBank/DDBJ whole genome shotgun (WGS) entry which is preliminary data.</text>
</comment>
<evidence type="ECO:0000313" key="1">
    <source>
        <dbReference type="EMBL" id="MSV25103.1"/>
    </source>
</evidence>
<dbReference type="GO" id="GO:0004180">
    <property type="term" value="F:carboxypeptidase activity"/>
    <property type="evidence" value="ECO:0007669"/>
    <property type="project" value="UniProtKB-KW"/>
</dbReference>
<dbReference type="Proteomes" id="UP000430222">
    <property type="component" value="Unassembled WGS sequence"/>
</dbReference>
<keyword evidence="1" id="KW-0645">Protease</keyword>
<name>A0A6I2USD4_9FIRM</name>
<keyword evidence="2" id="KW-1185">Reference proteome</keyword>
<protein>
    <submittedName>
        <fullName evidence="1">Carboxypeptidase M32</fullName>
    </submittedName>
</protein>
<organism evidence="1 2">
    <name type="scientific">Selenomonas montiformis</name>
    <dbReference type="NCBI Taxonomy" id="2652285"/>
    <lineage>
        <taxon>Bacteria</taxon>
        <taxon>Bacillati</taxon>
        <taxon>Bacillota</taxon>
        <taxon>Negativicutes</taxon>
        <taxon>Selenomonadales</taxon>
        <taxon>Selenomonadaceae</taxon>
        <taxon>Selenomonas</taxon>
    </lineage>
</organism>
<reference evidence="1 2" key="1">
    <citation type="submission" date="2019-08" db="EMBL/GenBank/DDBJ databases">
        <title>In-depth cultivation of the pig gut microbiome towards novel bacterial diversity and tailored functional studies.</title>
        <authorList>
            <person name="Wylensek D."/>
            <person name="Hitch T.C.A."/>
            <person name="Clavel T."/>
        </authorList>
    </citation>
    <scope>NUCLEOTIDE SEQUENCE [LARGE SCALE GENOMIC DNA]</scope>
    <source>
        <strain evidence="2">WCA-380-WT-3B3</strain>
    </source>
</reference>
<evidence type="ECO:0000313" key="2">
    <source>
        <dbReference type="Proteomes" id="UP000430222"/>
    </source>
</evidence>
<keyword evidence="1" id="KW-0378">Hydrolase</keyword>
<accession>A0A6I2USD4</accession>
<keyword evidence="1" id="KW-0121">Carboxypeptidase</keyword>
<sequence>MSKEQIPPAPSESIKTRRELAALQKRIHRIHTLRNVINQGLSRIRESNLSLALTQKKNLRDLRNEYDKLTGEVHCLPPLDAASILEEEYNYILTIGNIMETTRELKKGVKIGENNRRAIISGLVQFYDGLRREMDEAAANPQGGIRP</sequence>
<dbReference type="AlphaFoldDB" id="A0A6I2USD4"/>
<proteinExistence type="predicted"/>
<gene>
    <name evidence="1" type="ORF">FYJ78_07890</name>
</gene>
<dbReference type="EMBL" id="VUNL01000008">
    <property type="protein sequence ID" value="MSV25103.1"/>
    <property type="molecule type" value="Genomic_DNA"/>
</dbReference>